<accession>A0AAN6WDF9</accession>
<evidence type="ECO:0000313" key="1">
    <source>
        <dbReference type="EMBL" id="KAK4179771.1"/>
    </source>
</evidence>
<reference evidence="1" key="1">
    <citation type="journal article" date="2023" name="Mol. Phylogenet. Evol.">
        <title>Genome-scale phylogeny and comparative genomics of the fungal order Sordariales.</title>
        <authorList>
            <person name="Hensen N."/>
            <person name="Bonometti L."/>
            <person name="Westerberg I."/>
            <person name="Brannstrom I.O."/>
            <person name="Guillou S."/>
            <person name="Cros-Aarteil S."/>
            <person name="Calhoun S."/>
            <person name="Haridas S."/>
            <person name="Kuo A."/>
            <person name="Mondo S."/>
            <person name="Pangilinan J."/>
            <person name="Riley R."/>
            <person name="LaButti K."/>
            <person name="Andreopoulos B."/>
            <person name="Lipzen A."/>
            <person name="Chen C."/>
            <person name="Yan M."/>
            <person name="Daum C."/>
            <person name="Ng V."/>
            <person name="Clum A."/>
            <person name="Steindorff A."/>
            <person name="Ohm R.A."/>
            <person name="Martin F."/>
            <person name="Silar P."/>
            <person name="Natvig D.O."/>
            <person name="Lalanne C."/>
            <person name="Gautier V."/>
            <person name="Ament-Velasquez S.L."/>
            <person name="Kruys A."/>
            <person name="Hutchinson M.I."/>
            <person name="Powell A.J."/>
            <person name="Barry K."/>
            <person name="Miller A.N."/>
            <person name="Grigoriev I.V."/>
            <person name="Debuchy R."/>
            <person name="Gladieux P."/>
            <person name="Hiltunen Thoren M."/>
            <person name="Johannesson H."/>
        </authorList>
    </citation>
    <scope>NUCLEOTIDE SEQUENCE</scope>
    <source>
        <strain evidence="1">CBS 892.96</strain>
    </source>
</reference>
<proteinExistence type="predicted"/>
<organism evidence="1 2">
    <name type="scientific">Triangularia setosa</name>
    <dbReference type="NCBI Taxonomy" id="2587417"/>
    <lineage>
        <taxon>Eukaryota</taxon>
        <taxon>Fungi</taxon>
        <taxon>Dikarya</taxon>
        <taxon>Ascomycota</taxon>
        <taxon>Pezizomycotina</taxon>
        <taxon>Sordariomycetes</taxon>
        <taxon>Sordariomycetidae</taxon>
        <taxon>Sordariales</taxon>
        <taxon>Podosporaceae</taxon>
        <taxon>Triangularia</taxon>
    </lineage>
</organism>
<sequence length="235" mass="26133">MPRPLVKPAVPSAERKIACTCGRSFKTGSDLQQHQHGSPLHSNTAKADSAEFEAAAETQTRTTVGRIPTGSRGGRGWTVADGLLEKEIFPEQQYANFRSEETFPTFTGLPEENDINLAFYDTVDGFSYMPRKHWCFLAEIIDIEQFIRVKLIVQDKAGTMVPVAFHTDGRGTEFAELQPGSTVAILYAHQHGFLDLTAGIRQEEYCGVKVDLSNLHYPKDLGILKYFSDHLRNAG</sequence>
<dbReference type="AlphaFoldDB" id="A0AAN6WDF9"/>
<protein>
    <submittedName>
        <fullName evidence="1">Uncharacterized protein</fullName>
    </submittedName>
</protein>
<dbReference type="Proteomes" id="UP001302321">
    <property type="component" value="Unassembled WGS sequence"/>
</dbReference>
<reference evidence="1" key="2">
    <citation type="submission" date="2023-05" db="EMBL/GenBank/DDBJ databases">
        <authorList>
            <consortium name="Lawrence Berkeley National Laboratory"/>
            <person name="Steindorff A."/>
            <person name="Hensen N."/>
            <person name="Bonometti L."/>
            <person name="Westerberg I."/>
            <person name="Brannstrom I.O."/>
            <person name="Guillou S."/>
            <person name="Cros-Aarteil S."/>
            <person name="Calhoun S."/>
            <person name="Haridas S."/>
            <person name="Kuo A."/>
            <person name="Mondo S."/>
            <person name="Pangilinan J."/>
            <person name="Riley R."/>
            <person name="Labutti K."/>
            <person name="Andreopoulos B."/>
            <person name="Lipzen A."/>
            <person name="Chen C."/>
            <person name="Yanf M."/>
            <person name="Daum C."/>
            <person name="Ng V."/>
            <person name="Clum A."/>
            <person name="Ohm R."/>
            <person name="Martin F."/>
            <person name="Silar P."/>
            <person name="Natvig D."/>
            <person name="Lalanne C."/>
            <person name="Gautier V."/>
            <person name="Ament-Velasquez S.L."/>
            <person name="Kruys A."/>
            <person name="Hutchinson M.I."/>
            <person name="Powell A.J."/>
            <person name="Barry K."/>
            <person name="Miller A.N."/>
            <person name="Grigoriev I.V."/>
            <person name="Debuchy R."/>
            <person name="Gladieux P."/>
            <person name="Thoren M.H."/>
            <person name="Johannesson H."/>
        </authorList>
    </citation>
    <scope>NUCLEOTIDE SEQUENCE</scope>
    <source>
        <strain evidence="1">CBS 892.96</strain>
    </source>
</reference>
<dbReference type="EMBL" id="MU866110">
    <property type="protein sequence ID" value="KAK4179771.1"/>
    <property type="molecule type" value="Genomic_DNA"/>
</dbReference>
<comment type="caution">
    <text evidence="1">The sequence shown here is derived from an EMBL/GenBank/DDBJ whole genome shotgun (WGS) entry which is preliminary data.</text>
</comment>
<keyword evidence="2" id="KW-1185">Reference proteome</keyword>
<name>A0AAN6WDF9_9PEZI</name>
<gene>
    <name evidence="1" type="ORF">QBC36DRAFT_179262</name>
</gene>
<evidence type="ECO:0000313" key="2">
    <source>
        <dbReference type="Proteomes" id="UP001302321"/>
    </source>
</evidence>